<reference evidence="2 3" key="1">
    <citation type="submission" date="2024-08" db="EMBL/GenBank/DDBJ databases">
        <authorList>
            <person name="Cucini C."/>
            <person name="Frati F."/>
        </authorList>
    </citation>
    <scope>NUCLEOTIDE SEQUENCE [LARGE SCALE GENOMIC DNA]</scope>
</reference>
<comment type="caution">
    <text evidence="2">The sequence shown here is derived from an EMBL/GenBank/DDBJ whole genome shotgun (WGS) entry which is preliminary data.</text>
</comment>
<dbReference type="EMBL" id="CAXLJM020000006">
    <property type="protein sequence ID" value="CAL8071534.1"/>
    <property type="molecule type" value="Genomic_DNA"/>
</dbReference>
<keyword evidence="3" id="KW-1185">Reference proteome</keyword>
<gene>
    <name evidence="2" type="ORF">ODALV1_LOCUS1760</name>
</gene>
<evidence type="ECO:0000313" key="3">
    <source>
        <dbReference type="Proteomes" id="UP001642540"/>
    </source>
</evidence>
<feature type="region of interest" description="Disordered" evidence="1">
    <location>
        <begin position="45"/>
        <end position="65"/>
    </location>
</feature>
<accession>A0ABP1PPK6</accession>
<proteinExistence type="predicted"/>
<organism evidence="2 3">
    <name type="scientific">Orchesella dallaii</name>
    <dbReference type="NCBI Taxonomy" id="48710"/>
    <lineage>
        <taxon>Eukaryota</taxon>
        <taxon>Metazoa</taxon>
        <taxon>Ecdysozoa</taxon>
        <taxon>Arthropoda</taxon>
        <taxon>Hexapoda</taxon>
        <taxon>Collembola</taxon>
        <taxon>Entomobryomorpha</taxon>
        <taxon>Entomobryoidea</taxon>
        <taxon>Orchesellidae</taxon>
        <taxon>Orchesellinae</taxon>
        <taxon>Orchesella</taxon>
    </lineage>
</organism>
<sequence length="65" mass="6914">MNCRRRGRSPLCCTVAIGFRANETPTPMTAPLLGRASRHTGFGLMRSSTSAAPLSGRASHASQVR</sequence>
<name>A0ABP1PPK6_9HEXA</name>
<dbReference type="Proteomes" id="UP001642540">
    <property type="component" value="Unassembled WGS sequence"/>
</dbReference>
<protein>
    <submittedName>
        <fullName evidence="2">Uncharacterized protein</fullName>
    </submittedName>
</protein>
<evidence type="ECO:0000256" key="1">
    <source>
        <dbReference type="SAM" id="MobiDB-lite"/>
    </source>
</evidence>
<evidence type="ECO:0000313" key="2">
    <source>
        <dbReference type="EMBL" id="CAL8071534.1"/>
    </source>
</evidence>